<protein>
    <submittedName>
        <fullName evidence="2">Uncharacterized protein</fullName>
    </submittedName>
</protein>
<dbReference type="EMBL" id="OU466859">
    <property type="protein sequence ID" value="CAH2054305.1"/>
    <property type="molecule type" value="Genomic_DNA"/>
</dbReference>
<dbReference type="Gene3D" id="3.80.10.10">
    <property type="entry name" value="Ribonuclease Inhibitor"/>
    <property type="match status" value="1"/>
</dbReference>
<gene>
    <name evidence="2" type="ORF">TAV2_LOCUS11137</name>
</gene>
<dbReference type="InterPro" id="IPR032675">
    <property type="entry name" value="LRR_dom_sf"/>
</dbReference>
<name>A0AAU9S111_THLAR</name>
<organism evidence="2 3">
    <name type="scientific">Thlaspi arvense</name>
    <name type="common">Field penny-cress</name>
    <dbReference type="NCBI Taxonomy" id="13288"/>
    <lineage>
        <taxon>Eukaryota</taxon>
        <taxon>Viridiplantae</taxon>
        <taxon>Streptophyta</taxon>
        <taxon>Embryophyta</taxon>
        <taxon>Tracheophyta</taxon>
        <taxon>Spermatophyta</taxon>
        <taxon>Magnoliopsida</taxon>
        <taxon>eudicotyledons</taxon>
        <taxon>Gunneridae</taxon>
        <taxon>Pentapetalae</taxon>
        <taxon>rosids</taxon>
        <taxon>malvids</taxon>
        <taxon>Brassicales</taxon>
        <taxon>Brassicaceae</taxon>
        <taxon>Thlaspideae</taxon>
        <taxon>Thlaspi</taxon>
    </lineage>
</organism>
<reference evidence="2 3" key="1">
    <citation type="submission" date="2022-03" db="EMBL/GenBank/DDBJ databases">
        <authorList>
            <person name="Nunn A."/>
            <person name="Chopra R."/>
            <person name="Nunn A."/>
            <person name="Contreras Garrido A."/>
        </authorList>
    </citation>
    <scope>NUCLEOTIDE SEQUENCE [LARGE SCALE GENOMIC DNA]</scope>
</reference>
<evidence type="ECO:0000256" key="1">
    <source>
        <dbReference type="SAM" id="MobiDB-lite"/>
    </source>
</evidence>
<evidence type="ECO:0000313" key="2">
    <source>
        <dbReference type="EMBL" id="CAH2054305.1"/>
    </source>
</evidence>
<evidence type="ECO:0000313" key="3">
    <source>
        <dbReference type="Proteomes" id="UP000836841"/>
    </source>
</evidence>
<accession>A0AAU9S111</accession>
<dbReference type="AlphaFoldDB" id="A0AAU9S111"/>
<feature type="region of interest" description="Disordered" evidence="1">
    <location>
        <begin position="1"/>
        <end position="20"/>
    </location>
</feature>
<proteinExistence type="predicted"/>
<keyword evidence="3" id="KW-1185">Reference proteome</keyword>
<feature type="compositionally biased region" description="Basic and acidic residues" evidence="1">
    <location>
        <begin position="42"/>
        <end position="57"/>
    </location>
</feature>
<feature type="non-terminal residue" evidence="2">
    <location>
        <position position="224"/>
    </location>
</feature>
<feature type="region of interest" description="Disordered" evidence="1">
    <location>
        <begin position="36"/>
        <end position="100"/>
    </location>
</feature>
<sequence length="224" mass="24358">MGVTEETPDQIQQSDKGVDELQREVSILCTGCKESEADDLGEITRDEETEANTDKSKSVIVPLDEETEANTDKSKSAIVPLDEDTEANTDKSKSSIVPQGKTLSDLPDDLLIEILVRRADYRRFTTALADEVLVELLTDADLVSVADDFPELKRLELLECNRDSPTWHGLAHTIAVVRASSGSLRHLDIAFCEVTAAALETVRTLRTGMTVTSQGCPLSAALVA</sequence>
<dbReference type="Proteomes" id="UP000836841">
    <property type="component" value="Chromosome 3"/>
</dbReference>